<dbReference type="Gene3D" id="3.40.50.300">
    <property type="entry name" value="P-loop containing nucleotide triphosphate hydrolases"/>
    <property type="match status" value="1"/>
</dbReference>
<dbReference type="InterPro" id="IPR027417">
    <property type="entry name" value="P-loop_NTPase"/>
</dbReference>
<dbReference type="SUPFAM" id="SSF52540">
    <property type="entry name" value="P-loop containing nucleoside triphosphate hydrolases"/>
    <property type="match status" value="1"/>
</dbReference>
<comment type="caution">
    <text evidence="1">The sequence shown here is derived from an EMBL/GenBank/DDBJ whole genome shotgun (WGS) entry which is preliminary data.</text>
</comment>
<proteinExistence type="predicted"/>
<keyword evidence="2" id="KW-1185">Reference proteome</keyword>
<dbReference type="PANTHER" id="PTHR37807">
    <property type="entry name" value="OS07G0160300 PROTEIN"/>
    <property type="match status" value="1"/>
</dbReference>
<protein>
    <submittedName>
        <fullName evidence="1">ATP-binding protein</fullName>
    </submittedName>
</protein>
<keyword evidence="1" id="KW-0067">ATP-binding</keyword>
<accession>A0A926S3Q8</accession>
<dbReference type="PANTHER" id="PTHR37807:SF3">
    <property type="entry name" value="OS07G0160300 PROTEIN"/>
    <property type="match status" value="1"/>
</dbReference>
<evidence type="ECO:0000313" key="1">
    <source>
        <dbReference type="EMBL" id="MBD1383209.1"/>
    </source>
</evidence>
<dbReference type="Proteomes" id="UP000626844">
    <property type="component" value="Unassembled WGS sequence"/>
</dbReference>
<reference evidence="1" key="1">
    <citation type="submission" date="2020-09" db="EMBL/GenBank/DDBJ databases">
        <title>A novel bacterium of genus Bacillus, isolated from South China Sea.</title>
        <authorList>
            <person name="Huang H."/>
            <person name="Mo K."/>
            <person name="Hu Y."/>
        </authorList>
    </citation>
    <scope>NUCLEOTIDE SEQUENCE</scope>
    <source>
        <strain evidence="1">IB182487</strain>
    </source>
</reference>
<evidence type="ECO:0000313" key="2">
    <source>
        <dbReference type="Proteomes" id="UP000626844"/>
    </source>
</evidence>
<dbReference type="RefSeq" id="WP_191162152.1">
    <property type="nucleotide sequence ID" value="NZ_JACXAI010000048.1"/>
</dbReference>
<name>A0A926S3Q8_9BACI</name>
<dbReference type="Pfam" id="PF13671">
    <property type="entry name" value="AAA_33"/>
    <property type="match status" value="1"/>
</dbReference>
<keyword evidence="1" id="KW-0547">Nucleotide-binding</keyword>
<gene>
    <name evidence="1" type="ORF">IC621_23760</name>
</gene>
<organism evidence="1 2">
    <name type="scientific">Metabacillus arenae</name>
    <dbReference type="NCBI Taxonomy" id="2771434"/>
    <lineage>
        <taxon>Bacteria</taxon>
        <taxon>Bacillati</taxon>
        <taxon>Bacillota</taxon>
        <taxon>Bacilli</taxon>
        <taxon>Bacillales</taxon>
        <taxon>Bacillaceae</taxon>
        <taxon>Metabacillus</taxon>
    </lineage>
</organism>
<sequence length="191" mass="22676">MKPQLIFLIGCPGSGKSTIGKAISKEFNFSYIDKDITCNLFTGTLLEMNGYSRYTRDHCDFYKDIVMDLEYQTIMNVANENLKLGNSVILDAPFLSYFADENYLSDLQTKYRWHDIDPLVLNVTVDFEILKERLQKRGLERDQWKFNNWARFIKDIQLKKCLWNNVTIKEFDNSKEELNTEELYQFFRLRS</sequence>
<dbReference type="AlphaFoldDB" id="A0A926S3Q8"/>
<dbReference type="GO" id="GO:0005524">
    <property type="term" value="F:ATP binding"/>
    <property type="evidence" value="ECO:0007669"/>
    <property type="project" value="UniProtKB-KW"/>
</dbReference>
<dbReference type="EMBL" id="JACXAI010000048">
    <property type="protein sequence ID" value="MBD1383209.1"/>
    <property type="molecule type" value="Genomic_DNA"/>
</dbReference>